<keyword evidence="2" id="KW-1185">Reference proteome</keyword>
<dbReference type="Proteomes" id="UP000215914">
    <property type="component" value="Unassembled WGS sequence"/>
</dbReference>
<evidence type="ECO:0000313" key="2">
    <source>
        <dbReference type="Proteomes" id="UP000215914"/>
    </source>
</evidence>
<gene>
    <name evidence="1" type="ORF">HanXRQr2_Chr14g0648371</name>
</gene>
<reference evidence="1" key="2">
    <citation type="submission" date="2020-06" db="EMBL/GenBank/DDBJ databases">
        <title>Helianthus annuus Genome sequencing and assembly Release 2.</title>
        <authorList>
            <person name="Gouzy J."/>
            <person name="Langlade N."/>
            <person name="Munos S."/>
        </authorList>
    </citation>
    <scope>NUCLEOTIDE SEQUENCE</scope>
    <source>
        <tissue evidence="1">Leaves</tissue>
    </source>
</reference>
<accession>A0A9K3EAT3</accession>
<comment type="caution">
    <text evidence="1">The sequence shown here is derived from an EMBL/GenBank/DDBJ whole genome shotgun (WGS) entry which is preliminary data.</text>
</comment>
<reference evidence="1" key="1">
    <citation type="journal article" date="2017" name="Nature">
        <title>The sunflower genome provides insights into oil metabolism, flowering and Asterid evolution.</title>
        <authorList>
            <person name="Badouin H."/>
            <person name="Gouzy J."/>
            <person name="Grassa C.J."/>
            <person name="Murat F."/>
            <person name="Staton S.E."/>
            <person name="Cottret L."/>
            <person name="Lelandais-Briere C."/>
            <person name="Owens G.L."/>
            <person name="Carrere S."/>
            <person name="Mayjonade B."/>
            <person name="Legrand L."/>
            <person name="Gill N."/>
            <person name="Kane N.C."/>
            <person name="Bowers J.E."/>
            <person name="Hubner S."/>
            <person name="Bellec A."/>
            <person name="Berard A."/>
            <person name="Berges H."/>
            <person name="Blanchet N."/>
            <person name="Boniface M.C."/>
            <person name="Brunel D."/>
            <person name="Catrice O."/>
            <person name="Chaidir N."/>
            <person name="Claudel C."/>
            <person name="Donnadieu C."/>
            <person name="Faraut T."/>
            <person name="Fievet G."/>
            <person name="Helmstetter N."/>
            <person name="King M."/>
            <person name="Knapp S.J."/>
            <person name="Lai Z."/>
            <person name="Le Paslier M.C."/>
            <person name="Lippi Y."/>
            <person name="Lorenzon L."/>
            <person name="Mandel J.R."/>
            <person name="Marage G."/>
            <person name="Marchand G."/>
            <person name="Marquand E."/>
            <person name="Bret-Mestries E."/>
            <person name="Morien E."/>
            <person name="Nambeesan S."/>
            <person name="Nguyen T."/>
            <person name="Pegot-Espagnet P."/>
            <person name="Pouilly N."/>
            <person name="Raftis F."/>
            <person name="Sallet E."/>
            <person name="Schiex T."/>
            <person name="Thomas J."/>
            <person name="Vandecasteele C."/>
            <person name="Vares D."/>
            <person name="Vear F."/>
            <person name="Vautrin S."/>
            <person name="Crespi M."/>
            <person name="Mangin B."/>
            <person name="Burke J.M."/>
            <person name="Salse J."/>
            <person name="Munos S."/>
            <person name="Vincourt P."/>
            <person name="Rieseberg L.H."/>
            <person name="Langlade N.B."/>
        </authorList>
    </citation>
    <scope>NUCLEOTIDE SEQUENCE</scope>
    <source>
        <tissue evidence="1">Leaves</tissue>
    </source>
</reference>
<organism evidence="1 2">
    <name type="scientific">Helianthus annuus</name>
    <name type="common">Common sunflower</name>
    <dbReference type="NCBI Taxonomy" id="4232"/>
    <lineage>
        <taxon>Eukaryota</taxon>
        <taxon>Viridiplantae</taxon>
        <taxon>Streptophyta</taxon>
        <taxon>Embryophyta</taxon>
        <taxon>Tracheophyta</taxon>
        <taxon>Spermatophyta</taxon>
        <taxon>Magnoliopsida</taxon>
        <taxon>eudicotyledons</taxon>
        <taxon>Gunneridae</taxon>
        <taxon>Pentapetalae</taxon>
        <taxon>asterids</taxon>
        <taxon>campanulids</taxon>
        <taxon>Asterales</taxon>
        <taxon>Asteraceae</taxon>
        <taxon>Asteroideae</taxon>
        <taxon>Heliantheae alliance</taxon>
        <taxon>Heliantheae</taxon>
        <taxon>Helianthus</taxon>
    </lineage>
</organism>
<dbReference type="AlphaFoldDB" id="A0A9K3EAT3"/>
<evidence type="ECO:0000313" key="1">
    <source>
        <dbReference type="EMBL" id="KAF5769448.1"/>
    </source>
</evidence>
<proteinExistence type="predicted"/>
<dbReference type="EMBL" id="MNCJ02000329">
    <property type="protein sequence ID" value="KAF5769448.1"/>
    <property type="molecule type" value="Genomic_DNA"/>
</dbReference>
<name>A0A9K3EAT3_HELAN</name>
<dbReference type="Gramene" id="mRNA:HanXRQr2_Chr14g0648371">
    <property type="protein sequence ID" value="mRNA:HanXRQr2_Chr14g0648371"/>
    <property type="gene ID" value="HanXRQr2_Chr14g0648371"/>
</dbReference>
<sequence length="67" mass="7816">MLFNFFKMKLGCLGDDFTDDESDISIPFIMKTNRGLLNQTTMWGVANVVEESHRLILLLEVFGYNYY</sequence>
<protein>
    <submittedName>
        <fullName evidence="1">Uncharacterized protein</fullName>
    </submittedName>
</protein>